<dbReference type="RefSeq" id="WP_315571843.1">
    <property type="nucleotide sequence ID" value="NZ_CP118868.1"/>
</dbReference>
<name>A0ABY8C4W5_9FIRM</name>
<evidence type="ECO:0000313" key="2">
    <source>
        <dbReference type="Proteomes" id="UP001220478"/>
    </source>
</evidence>
<dbReference type="EMBL" id="CP118868">
    <property type="protein sequence ID" value="WEG35731.1"/>
    <property type="molecule type" value="Genomic_DNA"/>
</dbReference>
<organism evidence="1 2">
    <name type="scientific">Amygdalobacter indicium</name>
    <dbReference type="NCBI Taxonomy" id="3029272"/>
    <lineage>
        <taxon>Bacteria</taxon>
        <taxon>Bacillati</taxon>
        <taxon>Bacillota</taxon>
        <taxon>Clostridia</taxon>
        <taxon>Eubacteriales</taxon>
        <taxon>Oscillospiraceae</taxon>
        <taxon>Amygdalobacter</taxon>
    </lineage>
</organism>
<sequence>MYLSRVKIDRFNRHNLRELKHLGCYHGWIESSFPTEKAEAEKTRKLWRIDTLNDEYYLILLSETAPDIVLLEKYGVKGSGSSKNYDKFLDSLKQGMRAKFRIKLNAVKSYYDRETYKKRGQVKPVPLAELKSFFLERTQKNGFEVQKDEFDVSQRINEFFQHSNPKDKEKQDRINLVGVTYEGILTITDLEKFKQTLQKGIGKKKAYGFGLLTIIPVK</sequence>
<protein>
    <submittedName>
        <fullName evidence="1">Type I-E CRISPR-associated protein Cas6/Cse3/CasE</fullName>
    </submittedName>
</protein>
<accession>A0ABY8C4W5</accession>
<dbReference type="NCBIfam" id="TIGR01907">
    <property type="entry name" value="casE_Cse3"/>
    <property type="match status" value="1"/>
</dbReference>
<reference evidence="1 2" key="1">
    <citation type="submission" date="2023-02" db="EMBL/GenBank/DDBJ databases">
        <title>Novel Oscillospiraceae bacterial genomes.</title>
        <authorList>
            <person name="Srinivasan S."/>
            <person name="Austin M.N."/>
            <person name="Fiedler T.L."/>
            <person name="Strenk S.M."/>
            <person name="Agnew K.J."/>
            <person name="Nagana Gowda G.A."/>
            <person name="Raftery D."/>
            <person name="Beamer M.A."/>
            <person name="Achilles S.L."/>
            <person name="Wiesenfeld H.C."/>
            <person name="Fredricks D.N."/>
            <person name="Hillier S.L."/>
        </authorList>
    </citation>
    <scope>NUCLEOTIDE SEQUENCE [LARGE SCALE GENOMIC DNA]</scope>
    <source>
        <strain evidence="1 2">CHIC02 1186E3-8</strain>
    </source>
</reference>
<dbReference type="SUPFAM" id="SSF117987">
    <property type="entry name" value="CRISPR-associated protein"/>
    <property type="match status" value="2"/>
</dbReference>
<gene>
    <name evidence="1" type="primary">cas6e</name>
    <name evidence="1" type="ORF">PYS61_00795</name>
</gene>
<keyword evidence="2" id="KW-1185">Reference proteome</keyword>
<dbReference type="Pfam" id="PF08798">
    <property type="entry name" value="CRISPR_assoc"/>
    <property type="match status" value="1"/>
</dbReference>
<evidence type="ECO:0000313" key="1">
    <source>
        <dbReference type="EMBL" id="WEG35731.1"/>
    </source>
</evidence>
<proteinExistence type="predicted"/>
<dbReference type="Proteomes" id="UP001220478">
    <property type="component" value="Chromosome"/>
</dbReference>
<dbReference type="SMART" id="SM01101">
    <property type="entry name" value="CRISPR_assoc"/>
    <property type="match status" value="1"/>
</dbReference>
<dbReference type="InterPro" id="IPR010179">
    <property type="entry name" value="CRISPR-assoc_prot_Cse3"/>
</dbReference>
<dbReference type="CDD" id="cd09727">
    <property type="entry name" value="Cas6_I-E"/>
    <property type="match status" value="1"/>
</dbReference>
<dbReference type="Gene3D" id="3.30.70.1200">
    <property type="entry name" value="Crispr-associated protein, domain 1"/>
    <property type="match status" value="1"/>
</dbReference>
<dbReference type="Gene3D" id="3.30.70.1210">
    <property type="entry name" value="Crispr-associated protein, domain 2"/>
    <property type="match status" value="1"/>
</dbReference>